<sequence length="1930" mass="188151">MVVPGPARGGDRTLAQHLRYCGRTAVALGVATAIAAAPAARVDPFVPVLVVIAAVAGTTEPYVGPQLRSAALMLAGAAYAATAAGVVQLGALAVGVATGWGGGGAAVDLVGGGGSGGSGGGGGPGGGAVSAHPLVVLVLAAPFLAAAALLRADGALAPFPTVANSLMGVLLINGVGAGGAGQPDVAVAVSAVVTASGRLVAEGLIAAVIVSAAAFLGGGDRSLYAGSQLLAEQLAAIGAGISAAASVLLEGGGEGDQDGGGGGGQAGRAPPPPQPPPADSPLPPPALPPFSSTPPSPAVDPAAAAAAAAASNRPAPVGTAAVDAPPPNTALGGSPPPPRAQPDTRSPHPLPQSPNSGFLSAVRLPRLGSSACLVQPGSAPTAPADDDAALEGSSVGNTLPRWLPRLGSTASLSGLAVADPHVDRLSSGGASGTPVTLGDAAFPRPPLVTVGGGLSRVRLPRLGSSASLLQLGAAAGRGVGGADGVAGSGGDGGVGGLSRVRLPRLGSSVSLVQLAATAAVGPADTGTGNGGDATRGSAGAPSSPRPPRRLGHSSSSLRLTRMGSSTSLGSTNDSASPATCPAPRPLSWDTPGGGQRSLGSGCIGSGSSTALPVPGASSGSDDDGDKGGGGGGGGDGGDGGGGGSPRNTSLRGSLGTHSRRSACRRDLGILSPSPRAAVRRQVRSDYARRAAAVATESVLRRVESVGSVDSLAGSLSFVGAPPHLRLSSPSMGRSQSQQWGEAASLLREARTPSPGPAVAAVLRMSGRGVPDNGYGSIGDGGGWPRTAAARPAHETAADRRAGGGGGDKSALAGGPAPPLSQRDSIGSDSSAGGADPSGVPPPQEYCASAAAVAASPSDASDGETSCSSSATIGGDRRHCRHHTGDRNSVQGLNDEVQLSSGDVAACLSALARSQELLTSGALEPKLGSPHLYAPEPTAELAGLVRAAEGLLARTAALDTVAHGGAFDGPAPPTARFFTDGGAAPEWQSLFASSAAGCVVLGRWAAGGSHRRGNLADLDLPAELDARAWGPRRSVLYRAVLRKHRRYWCATGGRGGVGGDVDDGASRVAAGDTTGGGGVADVLRAAEMRAVLYAAVASHSVAHALGTVVAAAVRVAHAKAGPRTSAGLWRAAAYPAAATRATVRRWASGGLSWSRQGAFAAQNFALLYTLLVAAVLAAPSRTGGPPSETAWVYCSAALAAQASVEATVFIGGLRVVASAVGSATAYLFHMAATPLWGSSGQHAAHDAVLVAYMATFAGATLVVTPARFRHAAFLTIVSNCIVALGPRATPACEAARAVATSGAGGGAGVMRACAPSASYAVSRAVHVALGALAAMASHTLLLPRFAGVDARLSLADAAAGAVGMYAKLYQSYLDFSDPADASGGGGGGDLRDGSPPALRPGVSMDSLSSLNLPPSSVVAVDMEAHEMYAWNTLAAEVQTAVERHLLRATRMLNAETGGWQGGPFARPMAQNAALVPHFQALMHAVGELAVVLERRPVLTGAYTRSAHRLFIEPLARPRAAVLAAAVALGDTVAAALRLDAAFGVAAAVTWIRTHLLTSSASCAATVATLDRRLGRLRAARAVWRVGYTAALAAVHEEHARRAPRVAAATARAVAAAEAAAVAAGRLGRGGLSATASPATRPAGGGGRGTSGTASPVVPPILCAHLGRSHVPLDGLAARVPAPARPLGWRLAGLAAEGGSRAGAGGRRPFYAGLPCSRLSVDGRLGFRAPSPPCAEAGGGGSAAAAAAAPSASPNVLRSLSLGGGGGGGGGAALRRAETVGSCLTAASAGTATPPGGGGAAEAPPGLSAAGGDGSGGGGGGGASTDNLSGWGTAPFGQGGAPRGGTAGGGGDGGGGDGGMRRSWSGWSTDSGGDLTADADGLADPVFLNSDDAVLFHAVTYTSSAVLDALVRLAETLLAELREREQLAAAKG</sequence>
<name>A0ACC3BJM4_PYRYE</name>
<accession>A0ACC3BJM4</accession>
<proteinExistence type="predicted"/>
<keyword evidence="2" id="KW-1185">Reference proteome</keyword>
<dbReference type="Proteomes" id="UP000798662">
    <property type="component" value="Chromosome 1"/>
</dbReference>
<dbReference type="EMBL" id="CM020618">
    <property type="protein sequence ID" value="KAK1858007.1"/>
    <property type="molecule type" value="Genomic_DNA"/>
</dbReference>
<evidence type="ECO:0000313" key="2">
    <source>
        <dbReference type="Proteomes" id="UP000798662"/>
    </source>
</evidence>
<evidence type="ECO:0000313" key="1">
    <source>
        <dbReference type="EMBL" id="KAK1858007.1"/>
    </source>
</evidence>
<comment type="caution">
    <text evidence="1">The sequence shown here is derived from an EMBL/GenBank/DDBJ whole genome shotgun (WGS) entry which is preliminary data.</text>
</comment>
<gene>
    <name evidence="1" type="ORF">I4F81_000621</name>
</gene>
<reference evidence="1" key="1">
    <citation type="submission" date="2019-11" db="EMBL/GenBank/DDBJ databases">
        <title>Nori genome reveals adaptations in red seaweeds to the harsh intertidal environment.</title>
        <authorList>
            <person name="Wang D."/>
            <person name="Mao Y."/>
        </authorList>
    </citation>
    <scope>NUCLEOTIDE SEQUENCE</scope>
    <source>
        <tissue evidence="1">Gametophyte</tissue>
    </source>
</reference>
<organism evidence="1 2">
    <name type="scientific">Pyropia yezoensis</name>
    <name type="common">Susabi-nori</name>
    <name type="synonym">Porphyra yezoensis</name>
    <dbReference type="NCBI Taxonomy" id="2788"/>
    <lineage>
        <taxon>Eukaryota</taxon>
        <taxon>Rhodophyta</taxon>
        <taxon>Bangiophyceae</taxon>
        <taxon>Bangiales</taxon>
        <taxon>Bangiaceae</taxon>
        <taxon>Pyropia</taxon>
    </lineage>
</organism>
<protein>
    <submittedName>
        <fullName evidence="1">Uncharacterized protein</fullName>
    </submittedName>
</protein>